<dbReference type="RefSeq" id="WP_068330640.1">
    <property type="nucleotide sequence ID" value="NZ_LVHF01000016.1"/>
</dbReference>
<protein>
    <recommendedName>
        <fullName evidence="3">Response regulatory domain-containing protein</fullName>
    </recommendedName>
</protein>
<dbReference type="EMBL" id="LVHF01000016">
    <property type="protein sequence ID" value="OAN16808.1"/>
    <property type="molecule type" value="Genomic_DNA"/>
</dbReference>
<dbReference type="AlphaFoldDB" id="A0A178KHM3"/>
<dbReference type="OrthoDB" id="9811749at2"/>
<dbReference type="SUPFAM" id="SSF52172">
    <property type="entry name" value="CheY-like"/>
    <property type="match status" value="1"/>
</dbReference>
<dbReference type="STRING" id="858640.A3K86_09350"/>
<feature type="domain" description="Response regulatory" evidence="3">
    <location>
        <begin position="154"/>
        <end position="269"/>
    </location>
</feature>
<dbReference type="PANTHER" id="PTHR44591:SF3">
    <property type="entry name" value="RESPONSE REGULATORY DOMAIN-CONTAINING PROTEIN"/>
    <property type="match status" value="1"/>
</dbReference>
<dbReference type="InterPro" id="IPR036457">
    <property type="entry name" value="PPM-type-like_dom_sf"/>
</dbReference>
<dbReference type="InterPro" id="IPR001789">
    <property type="entry name" value="Sig_transdc_resp-reg_receiver"/>
</dbReference>
<dbReference type="Gene3D" id="3.30.565.10">
    <property type="entry name" value="Histidine kinase-like ATPase, C-terminal domain"/>
    <property type="match status" value="1"/>
</dbReference>
<dbReference type="Proteomes" id="UP000078503">
    <property type="component" value="Unassembled WGS sequence"/>
</dbReference>
<organism evidence="4 5">
    <name type="scientific">Photobacterium jeanii</name>
    <dbReference type="NCBI Taxonomy" id="858640"/>
    <lineage>
        <taxon>Bacteria</taxon>
        <taxon>Pseudomonadati</taxon>
        <taxon>Pseudomonadota</taxon>
        <taxon>Gammaproteobacteria</taxon>
        <taxon>Vibrionales</taxon>
        <taxon>Vibrionaceae</taxon>
        <taxon>Photobacterium</taxon>
    </lineage>
</organism>
<dbReference type="PROSITE" id="PS50110">
    <property type="entry name" value="RESPONSE_REGULATORY"/>
    <property type="match status" value="1"/>
</dbReference>
<keyword evidence="5" id="KW-1185">Reference proteome</keyword>
<dbReference type="SMART" id="SM00448">
    <property type="entry name" value="REC"/>
    <property type="match status" value="1"/>
</dbReference>
<dbReference type="Pfam" id="PF07228">
    <property type="entry name" value="SpoIIE"/>
    <property type="match status" value="1"/>
</dbReference>
<dbReference type="InterPro" id="IPR036890">
    <property type="entry name" value="HATPase_C_sf"/>
</dbReference>
<comment type="caution">
    <text evidence="4">The sequence shown here is derived from an EMBL/GenBank/DDBJ whole genome shotgun (WGS) entry which is preliminary data.</text>
</comment>
<dbReference type="Gene3D" id="3.60.40.10">
    <property type="entry name" value="PPM-type phosphatase domain"/>
    <property type="match status" value="1"/>
</dbReference>
<evidence type="ECO:0000259" key="3">
    <source>
        <dbReference type="PROSITE" id="PS50110"/>
    </source>
</evidence>
<evidence type="ECO:0000313" key="5">
    <source>
        <dbReference type="Proteomes" id="UP000078503"/>
    </source>
</evidence>
<name>A0A178KHM3_9GAMM</name>
<feature type="modified residue" description="4-aspartylphosphate" evidence="2">
    <location>
        <position position="202"/>
    </location>
</feature>
<dbReference type="InterPro" id="IPR003594">
    <property type="entry name" value="HATPase_dom"/>
</dbReference>
<dbReference type="PANTHER" id="PTHR44591">
    <property type="entry name" value="STRESS RESPONSE REGULATOR PROTEIN 1"/>
    <property type="match status" value="1"/>
</dbReference>
<sequence length="501" mass="56474">MEQVLFQRSFTLSYATLADVRATLANKATSLGIDNKVLQQLQLVCSEYCANLLDHAPETATKVCLELGRQASVDCPTALNWVFQITDNGSPWNELCQALDDAILPDAEVEIVEHGMGLALIKACLLNYDYHIGASQNRLSFQLPIDNHTTHSKHVLIVDDSPSQLKLLAHFLEKDYQLSVFSDANQAMAWLEHNHCDLVLTDLHMPGMSGIAFRDEVKQHADHATLPFVFISGDHLTHSVQLAGASAIDDYLTKPIRRSHLINVIGRVLARHTHLSQQFRRQLEQQINITLPRSIHNEQHSRWHIEISQDNTNSGDFVIRHTRRNRNEWLVIGDHMGHGSIAKANGAMWLGYLNGLLEHEQLSLTDVSLRLNQQLYRSQSCHLLCLTLIELEPSGIVKIINAGMPALLLCQPTQSQVVCSGQGLLGLFEHTEFSVWQQQLTPTDSLHCFSDGVHEGKWHDTQLRMLSQAATTQHHQTLWQHQANYSNDDRTLVSIHYRGKT</sequence>
<dbReference type="InterPro" id="IPR011006">
    <property type="entry name" value="CheY-like_superfamily"/>
</dbReference>
<dbReference type="InterPro" id="IPR050595">
    <property type="entry name" value="Bact_response_regulator"/>
</dbReference>
<proteinExistence type="predicted"/>
<keyword evidence="1 2" id="KW-0597">Phosphoprotein</keyword>
<reference evidence="4 5" key="1">
    <citation type="submission" date="2016-03" db="EMBL/GenBank/DDBJ databases">
        <title>Photobacterium proteolyticum sp. nov. a protease producing bacterium isolated from ocean sediments of Laizhou Bay.</title>
        <authorList>
            <person name="Li Y."/>
        </authorList>
    </citation>
    <scope>NUCLEOTIDE SEQUENCE [LARGE SCALE GENOMIC DNA]</scope>
    <source>
        <strain evidence="4 5">R-40508</strain>
    </source>
</reference>
<accession>A0A178KHM3</accession>
<gene>
    <name evidence="4" type="ORF">A3K86_09350</name>
</gene>
<dbReference type="Pfam" id="PF13581">
    <property type="entry name" value="HATPase_c_2"/>
    <property type="match status" value="1"/>
</dbReference>
<dbReference type="Gene3D" id="3.40.50.2300">
    <property type="match status" value="1"/>
</dbReference>
<evidence type="ECO:0000256" key="2">
    <source>
        <dbReference type="PROSITE-ProRule" id="PRU00169"/>
    </source>
</evidence>
<evidence type="ECO:0000313" key="4">
    <source>
        <dbReference type="EMBL" id="OAN16808.1"/>
    </source>
</evidence>
<dbReference type="Pfam" id="PF00072">
    <property type="entry name" value="Response_reg"/>
    <property type="match status" value="1"/>
</dbReference>
<evidence type="ECO:0000256" key="1">
    <source>
        <dbReference type="ARBA" id="ARBA00022553"/>
    </source>
</evidence>
<dbReference type="InterPro" id="IPR001932">
    <property type="entry name" value="PPM-type_phosphatase-like_dom"/>
</dbReference>
<dbReference type="GO" id="GO:0000160">
    <property type="term" value="P:phosphorelay signal transduction system"/>
    <property type="evidence" value="ECO:0007669"/>
    <property type="project" value="InterPro"/>
</dbReference>